<keyword evidence="7" id="KW-1133">Transmembrane helix</keyword>
<comment type="caution">
    <text evidence="10">The sequence shown here is derived from an EMBL/GenBank/DDBJ whole genome shotgun (WGS) entry which is preliminary data.</text>
</comment>
<dbReference type="PRINTS" id="PR00723">
    <property type="entry name" value="SUBTILISIN"/>
</dbReference>
<evidence type="ECO:0000313" key="10">
    <source>
        <dbReference type="EMBL" id="GHA99278.1"/>
    </source>
</evidence>
<sequence length="427" mass="43547">MIESGRLRRVLVSAVATTALTAGLVGTAPAAFAIDVQAEQWYLDAMHAEEIWKTTTGEGVTVAVIDTGVNKNTPSLKGKVLKGWDASEAKGDETDDYEGHGTSVAELIVGSGASGGVKGLAPGAKVIPFRVSDTQMQNEQAVNAFDLRESIRAAADSEARIINISMANEFYDSDIREAIQYAQSKGKLIFAGSGNSADKGNKPQYPAAYPEVVAVAATGQNGKVAKYSQYGDYVDIAAPGNSIPSWCDATFKSYCIEEGTSFATALASATAALIWSEHPDWTANQVLRVMFEAAGRGKDWKPGTVSAYLGHGVVRPNATINRGLGNPGDPRISPLTNMPAGPGAAEANASAKPSATASGSGSPGTAPSASASPQAPADGATSAPAVAGSGESTGTSSRTGLVIGGAAVALVVAAGAAFVIARRRRAA</sequence>
<dbReference type="GO" id="GO:0004252">
    <property type="term" value="F:serine-type endopeptidase activity"/>
    <property type="evidence" value="ECO:0007669"/>
    <property type="project" value="UniProtKB-UniRule"/>
</dbReference>
<feature type="active site" description="Charge relay system" evidence="5">
    <location>
        <position position="66"/>
    </location>
</feature>
<evidence type="ECO:0000256" key="2">
    <source>
        <dbReference type="ARBA" id="ARBA00022670"/>
    </source>
</evidence>
<dbReference type="InterPro" id="IPR000209">
    <property type="entry name" value="Peptidase_S8/S53_dom"/>
</dbReference>
<proteinExistence type="inferred from homology"/>
<comment type="similarity">
    <text evidence="1 5">Belongs to the peptidase S8 family.</text>
</comment>
<evidence type="ECO:0000256" key="5">
    <source>
        <dbReference type="PROSITE-ProRule" id="PRU01240"/>
    </source>
</evidence>
<evidence type="ECO:0000256" key="4">
    <source>
        <dbReference type="ARBA" id="ARBA00022825"/>
    </source>
</evidence>
<dbReference type="InterPro" id="IPR036852">
    <property type="entry name" value="Peptidase_S8/S53_dom_sf"/>
</dbReference>
<evidence type="ECO:0000313" key="11">
    <source>
        <dbReference type="Proteomes" id="UP000644020"/>
    </source>
</evidence>
<dbReference type="RefSeq" id="WP_229849979.1">
    <property type="nucleotide sequence ID" value="NZ_BMUL01000014.1"/>
</dbReference>
<dbReference type="PANTHER" id="PTHR43399">
    <property type="entry name" value="SUBTILISIN-RELATED"/>
    <property type="match status" value="1"/>
</dbReference>
<keyword evidence="2 5" id="KW-0645">Protease</keyword>
<keyword evidence="4 5" id="KW-0720">Serine protease</keyword>
<evidence type="ECO:0000256" key="1">
    <source>
        <dbReference type="ARBA" id="ARBA00011073"/>
    </source>
</evidence>
<feature type="compositionally biased region" description="Low complexity" evidence="6">
    <location>
        <begin position="388"/>
        <end position="397"/>
    </location>
</feature>
<dbReference type="PANTHER" id="PTHR43399:SF4">
    <property type="entry name" value="CELL WALL-ASSOCIATED PROTEASE"/>
    <property type="match status" value="1"/>
</dbReference>
<dbReference type="InterPro" id="IPR023827">
    <property type="entry name" value="Peptidase_S8_Asp-AS"/>
</dbReference>
<feature type="chain" id="PRO_5039036168" description="Peptidase S8/S53 domain-containing protein" evidence="8">
    <location>
        <begin position="34"/>
        <end position="427"/>
    </location>
</feature>
<keyword evidence="11" id="KW-1185">Reference proteome</keyword>
<feature type="signal peptide" evidence="8">
    <location>
        <begin position="1"/>
        <end position="33"/>
    </location>
</feature>
<dbReference type="PROSITE" id="PS00136">
    <property type="entry name" value="SUBTILASE_ASP"/>
    <property type="match status" value="1"/>
</dbReference>
<dbReference type="InterPro" id="IPR015500">
    <property type="entry name" value="Peptidase_S8_subtilisin-rel"/>
</dbReference>
<dbReference type="AlphaFoldDB" id="A0A918WCM5"/>
<dbReference type="PROSITE" id="PS51318">
    <property type="entry name" value="TAT"/>
    <property type="match status" value="1"/>
</dbReference>
<dbReference type="GO" id="GO:0006508">
    <property type="term" value="P:proteolysis"/>
    <property type="evidence" value="ECO:0007669"/>
    <property type="project" value="UniProtKB-KW"/>
</dbReference>
<dbReference type="Gene3D" id="3.40.50.200">
    <property type="entry name" value="Peptidase S8/S53 domain"/>
    <property type="match status" value="1"/>
</dbReference>
<keyword evidence="7" id="KW-0472">Membrane</keyword>
<feature type="domain" description="Peptidase S8/S53" evidence="9">
    <location>
        <begin position="57"/>
        <end position="312"/>
    </location>
</feature>
<accession>A0A918WCM5</accession>
<feature type="active site" description="Charge relay system" evidence="5">
    <location>
        <position position="100"/>
    </location>
</feature>
<keyword evidence="3 5" id="KW-0378">Hydrolase</keyword>
<feature type="compositionally biased region" description="Low complexity" evidence="6">
    <location>
        <begin position="339"/>
        <end position="380"/>
    </location>
</feature>
<dbReference type="EMBL" id="BMUL01000014">
    <property type="protein sequence ID" value="GHA99278.1"/>
    <property type="molecule type" value="Genomic_DNA"/>
</dbReference>
<evidence type="ECO:0000256" key="3">
    <source>
        <dbReference type="ARBA" id="ARBA00022801"/>
    </source>
</evidence>
<reference evidence="10" key="1">
    <citation type="journal article" date="2014" name="Int. J. Syst. Evol. Microbiol.">
        <title>Complete genome sequence of Corynebacterium casei LMG S-19264T (=DSM 44701T), isolated from a smear-ripened cheese.</title>
        <authorList>
            <consortium name="US DOE Joint Genome Institute (JGI-PGF)"/>
            <person name="Walter F."/>
            <person name="Albersmeier A."/>
            <person name="Kalinowski J."/>
            <person name="Ruckert C."/>
        </authorList>
    </citation>
    <scope>NUCLEOTIDE SEQUENCE</scope>
    <source>
        <strain evidence="10">JCM 4518</strain>
    </source>
</reference>
<evidence type="ECO:0000259" key="9">
    <source>
        <dbReference type="Pfam" id="PF00082"/>
    </source>
</evidence>
<dbReference type="Pfam" id="PF00082">
    <property type="entry name" value="Peptidase_S8"/>
    <property type="match status" value="1"/>
</dbReference>
<dbReference type="Proteomes" id="UP000644020">
    <property type="component" value="Unassembled WGS sequence"/>
</dbReference>
<name>A0A918WCM5_9ACTN</name>
<protein>
    <recommendedName>
        <fullName evidence="9">Peptidase S8/S53 domain-containing protein</fullName>
    </recommendedName>
</protein>
<keyword evidence="7" id="KW-0812">Transmembrane</keyword>
<dbReference type="InterPro" id="IPR051048">
    <property type="entry name" value="Peptidase_S8/S53_subtilisin"/>
</dbReference>
<evidence type="ECO:0000256" key="7">
    <source>
        <dbReference type="SAM" id="Phobius"/>
    </source>
</evidence>
<dbReference type="SUPFAM" id="SSF52743">
    <property type="entry name" value="Subtilisin-like"/>
    <property type="match status" value="1"/>
</dbReference>
<evidence type="ECO:0000256" key="8">
    <source>
        <dbReference type="SAM" id="SignalP"/>
    </source>
</evidence>
<organism evidence="10 11">
    <name type="scientific">Streptomyces termitum</name>
    <dbReference type="NCBI Taxonomy" id="67368"/>
    <lineage>
        <taxon>Bacteria</taxon>
        <taxon>Bacillati</taxon>
        <taxon>Actinomycetota</taxon>
        <taxon>Actinomycetes</taxon>
        <taxon>Kitasatosporales</taxon>
        <taxon>Streptomycetaceae</taxon>
        <taxon>Streptomyces</taxon>
    </lineage>
</organism>
<keyword evidence="8" id="KW-0732">Signal</keyword>
<feature type="transmembrane region" description="Helical" evidence="7">
    <location>
        <begin position="401"/>
        <end position="421"/>
    </location>
</feature>
<dbReference type="InterPro" id="IPR006311">
    <property type="entry name" value="TAT_signal"/>
</dbReference>
<gene>
    <name evidence="10" type="ORF">GCM10010305_48250</name>
</gene>
<reference evidence="10" key="2">
    <citation type="submission" date="2020-09" db="EMBL/GenBank/DDBJ databases">
        <authorList>
            <person name="Sun Q."/>
            <person name="Ohkuma M."/>
        </authorList>
    </citation>
    <scope>NUCLEOTIDE SEQUENCE</scope>
    <source>
        <strain evidence="10">JCM 4518</strain>
    </source>
</reference>
<feature type="region of interest" description="Disordered" evidence="6">
    <location>
        <begin position="318"/>
        <end position="397"/>
    </location>
</feature>
<dbReference type="PROSITE" id="PS51892">
    <property type="entry name" value="SUBTILASE"/>
    <property type="match status" value="1"/>
</dbReference>
<evidence type="ECO:0000256" key="6">
    <source>
        <dbReference type="SAM" id="MobiDB-lite"/>
    </source>
</evidence>
<feature type="active site" description="Charge relay system" evidence="5">
    <location>
        <position position="261"/>
    </location>
</feature>